<evidence type="ECO:0000313" key="1">
    <source>
        <dbReference type="EMBL" id="KAH6832679.1"/>
    </source>
</evidence>
<organism evidence="1 2">
    <name type="scientific">Perilla frutescens var. hirtella</name>
    <name type="common">Perilla citriodora</name>
    <name type="synonym">Perilla setoyensis</name>
    <dbReference type="NCBI Taxonomy" id="608512"/>
    <lineage>
        <taxon>Eukaryota</taxon>
        <taxon>Viridiplantae</taxon>
        <taxon>Streptophyta</taxon>
        <taxon>Embryophyta</taxon>
        <taxon>Tracheophyta</taxon>
        <taxon>Spermatophyta</taxon>
        <taxon>Magnoliopsida</taxon>
        <taxon>eudicotyledons</taxon>
        <taxon>Gunneridae</taxon>
        <taxon>Pentapetalae</taxon>
        <taxon>asterids</taxon>
        <taxon>lamiids</taxon>
        <taxon>Lamiales</taxon>
        <taxon>Lamiaceae</taxon>
        <taxon>Nepetoideae</taxon>
        <taxon>Elsholtzieae</taxon>
        <taxon>Perilla</taxon>
    </lineage>
</organism>
<gene>
    <name evidence="1" type="ORF">C2S53_006396</name>
</gene>
<keyword evidence="2" id="KW-1185">Reference proteome</keyword>
<evidence type="ECO:0000313" key="2">
    <source>
        <dbReference type="Proteomes" id="UP001190926"/>
    </source>
</evidence>
<accession>A0AAD4JF47</accession>
<dbReference type="Proteomes" id="UP001190926">
    <property type="component" value="Unassembled WGS sequence"/>
</dbReference>
<dbReference type="AlphaFoldDB" id="A0AAD4JF47"/>
<sequence length="60" mass="6411">MLVVFGLGWGSWRGLQRAGVSLGLDCFRAGDVGLSLAVSSLRGNRELSRVTGKEGFTRDV</sequence>
<reference evidence="1 2" key="1">
    <citation type="journal article" date="2021" name="Nat. Commun.">
        <title>Incipient diploidization of the medicinal plant Perilla within 10,000 years.</title>
        <authorList>
            <person name="Zhang Y."/>
            <person name="Shen Q."/>
            <person name="Leng L."/>
            <person name="Zhang D."/>
            <person name="Chen S."/>
            <person name="Shi Y."/>
            <person name="Ning Z."/>
            <person name="Chen S."/>
        </authorList>
    </citation>
    <scope>NUCLEOTIDE SEQUENCE [LARGE SCALE GENOMIC DNA]</scope>
    <source>
        <strain evidence="2">cv. PC099</strain>
    </source>
</reference>
<protein>
    <submittedName>
        <fullName evidence="1">Uncharacterized protein</fullName>
    </submittedName>
</protein>
<name>A0AAD4JF47_PERFH</name>
<comment type="caution">
    <text evidence="1">The sequence shown here is derived from an EMBL/GenBank/DDBJ whole genome shotgun (WGS) entry which is preliminary data.</text>
</comment>
<dbReference type="EMBL" id="SDAM02000066">
    <property type="protein sequence ID" value="KAH6832679.1"/>
    <property type="molecule type" value="Genomic_DNA"/>
</dbReference>
<proteinExistence type="predicted"/>